<dbReference type="GO" id="GO:0005886">
    <property type="term" value="C:plasma membrane"/>
    <property type="evidence" value="ECO:0007669"/>
    <property type="project" value="UniProtKB-SubCell"/>
</dbReference>
<dbReference type="Proteomes" id="UP000198287">
    <property type="component" value="Unassembled WGS sequence"/>
</dbReference>
<dbReference type="SUPFAM" id="SSF53850">
    <property type="entry name" value="Periplasmic binding protein-like II"/>
    <property type="match status" value="1"/>
</dbReference>
<proteinExistence type="inferred from homology"/>
<keyword evidence="3" id="KW-1003">Cell membrane</keyword>
<evidence type="ECO:0000256" key="2">
    <source>
        <dbReference type="ARBA" id="ARBA00008685"/>
    </source>
</evidence>
<comment type="subcellular location">
    <subcellularLocation>
        <location evidence="1">Cell membrane</location>
        <topology evidence="1">Multi-pass membrane protein</topology>
    </subcellularLocation>
</comment>
<keyword evidence="6 9" id="KW-0472">Membrane</keyword>
<keyword evidence="12" id="KW-1185">Reference proteome</keyword>
<name>A0A226EKS2_FOLCA</name>
<evidence type="ECO:0000256" key="5">
    <source>
        <dbReference type="ARBA" id="ARBA00022989"/>
    </source>
</evidence>
<sequence>MYSSRALEHTETTFPISRILNVIRIFQHDGAKPFTVIFTDAHFPSFEYLEILCGNIGYFLPQIVFYNRTNSSWDFEHKFMQVREQDIAFTSLLHIAPVFPTFSASINMHKQFWNKRKDRYIFFHENLNVLRQFLQLNEIQKIQHKIGITISRTFSPTHYLRSLSPRVGHSLNNRHIKCSGFLTSPYFFILDDGETFDGTNYRIVAEASKTFNFTFSTHVTSGYGTLLPNGTWIGLLGDIYYEDSEYEVAYSLGHDVILDGLIDYAACLDFVRLTFMTRHPLPQVMNMWGLLLPFQPCVWYAILGIFCALVATIYSVFVCEDRRSQWKKKNYIDAVISKDDGLCNSDYFCRSFVLIYCITLEQTVTIPNKNIKLQLLVAVWLFFILNMGTGYKSNLVSYLSIPEKGSIPRDMEQLATSTYGVTLNFFGIVELIFFNTSDLNTVKGINRRMLLDSSTETCVENAMLNIDQVCLGWDQSLLLNAASQFTIQPQMDPLFKSADDLTQIPLSMGFRKDSKFLDAFTSISYSFLETGIYSRWKNEIHCLFKRIGVRRMEKIRGNNPSVYKIVDEILKSLDGQVPVKAFHVENVMLAFVILGSGLAWAKLIFLCELICLRRLK</sequence>
<keyword evidence="4 9" id="KW-0812">Transmembrane</keyword>
<evidence type="ECO:0000313" key="11">
    <source>
        <dbReference type="EMBL" id="OXA57341.1"/>
    </source>
</evidence>
<dbReference type="InterPro" id="IPR001320">
    <property type="entry name" value="Iontro_rcpt_C"/>
</dbReference>
<dbReference type="EMBL" id="LNIX01000003">
    <property type="protein sequence ID" value="OXA57341.1"/>
    <property type="molecule type" value="Genomic_DNA"/>
</dbReference>
<evidence type="ECO:0000313" key="12">
    <source>
        <dbReference type="Proteomes" id="UP000198287"/>
    </source>
</evidence>
<feature type="transmembrane region" description="Helical" evidence="9">
    <location>
        <begin position="587"/>
        <end position="612"/>
    </location>
</feature>
<dbReference type="Gene3D" id="1.10.287.70">
    <property type="match status" value="1"/>
</dbReference>
<dbReference type="InterPro" id="IPR052192">
    <property type="entry name" value="Insect_Ionotropic_Sensory_Rcpt"/>
</dbReference>
<comment type="caution">
    <text evidence="11">The sequence shown here is derived from an EMBL/GenBank/DDBJ whole genome shotgun (WGS) entry which is preliminary data.</text>
</comment>
<evidence type="ECO:0000256" key="4">
    <source>
        <dbReference type="ARBA" id="ARBA00022692"/>
    </source>
</evidence>
<reference evidence="11 12" key="1">
    <citation type="submission" date="2015-12" db="EMBL/GenBank/DDBJ databases">
        <title>The genome of Folsomia candida.</title>
        <authorList>
            <person name="Faddeeva A."/>
            <person name="Derks M.F."/>
            <person name="Anvar Y."/>
            <person name="Smit S."/>
            <person name="Van Straalen N."/>
            <person name="Roelofs D."/>
        </authorList>
    </citation>
    <scope>NUCLEOTIDE SEQUENCE [LARGE SCALE GENOMIC DNA]</scope>
    <source>
        <strain evidence="11 12">VU population</strain>
        <tissue evidence="11">Whole body</tissue>
    </source>
</reference>
<feature type="transmembrane region" description="Helical" evidence="9">
    <location>
        <begin position="298"/>
        <end position="319"/>
    </location>
</feature>
<feature type="transmembrane region" description="Helical" evidence="9">
    <location>
        <begin position="373"/>
        <end position="391"/>
    </location>
</feature>
<dbReference type="GO" id="GO:0050906">
    <property type="term" value="P:detection of stimulus involved in sensory perception"/>
    <property type="evidence" value="ECO:0007669"/>
    <property type="project" value="UniProtKB-ARBA"/>
</dbReference>
<feature type="domain" description="Ionotropic glutamate receptor C-terminal" evidence="10">
    <location>
        <begin position="298"/>
        <end position="597"/>
    </location>
</feature>
<dbReference type="Pfam" id="PF00060">
    <property type="entry name" value="Lig_chan"/>
    <property type="match status" value="1"/>
</dbReference>
<evidence type="ECO:0000259" key="10">
    <source>
        <dbReference type="Pfam" id="PF00060"/>
    </source>
</evidence>
<evidence type="ECO:0000256" key="7">
    <source>
        <dbReference type="ARBA" id="ARBA00023170"/>
    </source>
</evidence>
<evidence type="ECO:0000256" key="3">
    <source>
        <dbReference type="ARBA" id="ARBA00022475"/>
    </source>
</evidence>
<dbReference type="OrthoDB" id="7737865at2759"/>
<evidence type="ECO:0000256" key="8">
    <source>
        <dbReference type="ARBA" id="ARBA00023180"/>
    </source>
</evidence>
<keyword evidence="5 9" id="KW-1133">Transmembrane helix</keyword>
<dbReference type="OMA" id="SASINMH"/>
<comment type="similarity">
    <text evidence="2">Belongs to the glutamate-gated ion channel (TC 1.A.10.1) family.</text>
</comment>
<dbReference type="AlphaFoldDB" id="A0A226EKS2"/>
<dbReference type="PANTHER" id="PTHR42643:SF24">
    <property type="entry name" value="IONOTROPIC RECEPTOR 60A"/>
    <property type="match status" value="1"/>
</dbReference>
<protein>
    <submittedName>
        <fullName evidence="11">Glutamate receptor</fullName>
    </submittedName>
</protein>
<keyword evidence="7 11" id="KW-0675">Receptor</keyword>
<evidence type="ECO:0000256" key="6">
    <source>
        <dbReference type="ARBA" id="ARBA00023136"/>
    </source>
</evidence>
<dbReference type="GO" id="GO:0015276">
    <property type="term" value="F:ligand-gated monoatomic ion channel activity"/>
    <property type="evidence" value="ECO:0007669"/>
    <property type="project" value="InterPro"/>
</dbReference>
<dbReference type="Gene3D" id="3.40.190.10">
    <property type="entry name" value="Periplasmic binding protein-like II"/>
    <property type="match status" value="1"/>
</dbReference>
<evidence type="ECO:0000256" key="1">
    <source>
        <dbReference type="ARBA" id="ARBA00004651"/>
    </source>
</evidence>
<dbReference type="PANTHER" id="PTHR42643">
    <property type="entry name" value="IONOTROPIC RECEPTOR 20A-RELATED"/>
    <property type="match status" value="1"/>
</dbReference>
<keyword evidence="8" id="KW-0325">Glycoprotein</keyword>
<accession>A0A226EKS2</accession>
<gene>
    <name evidence="11" type="ORF">Fcan01_07019</name>
</gene>
<evidence type="ECO:0000256" key="9">
    <source>
        <dbReference type="SAM" id="Phobius"/>
    </source>
</evidence>
<organism evidence="11 12">
    <name type="scientific">Folsomia candida</name>
    <name type="common">Springtail</name>
    <dbReference type="NCBI Taxonomy" id="158441"/>
    <lineage>
        <taxon>Eukaryota</taxon>
        <taxon>Metazoa</taxon>
        <taxon>Ecdysozoa</taxon>
        <taxon>Arthropoda</taxon>
        <taxon>Hexapoda</taxon>
        <taxon>Collembola</taxon>
        <taxon>Entomobryomorpha</taxon>
        <taxon>Isotomoidea</taxon>
        <taxon>Isotomidae</taxon>
        <taxon>Proisotominae</taxon>
        <taxon>Folsomia</taxon>
    </lineage>
</organism>